<evidence type="ECO:0000259" key="9">
    <source>
        <dbReference type="PROSITE" id="PS50157"/>
    </source>
</evidence>
<proteinExistence type="predicted"/>
<evidence type="ECO:0000256" key="4">
    <source>
        <dbReference type="ARBA" id="ARBA00022771"/>
    </source>
</evidence>
<evidence type="ECO:0000256" key="7">
    <source>
        <dbReference type="PROSITE-ProRule" id="PRU00042"/>
    </source>
</evidence>
<evidence type="ECO:0000256" key="2">
    <source>
        <dbReference type="ARBA" id="ARBA00022723"/>
    </source>
</evidence>
<keyword evidence="2" id="KW-0479">Metal-binding</keyword>
<keyword evidence="11" id="KW-1185">Reference proteome</keyword>
<keyword evidence="3" id="KW-0677">Repeat</keyword>
<dbReference type="Proteomes" id="UP000027195">
    <property type="component" value="Unassembled WGS sequence"/>
</dbReference>
<dbReference type="Pfam" id="PF00096">
    <property type="entry name" value="zf-C2H2"/>
    <property type="match status" value="1"/>
</dbReference>
<feature type="domain" description="C2H2-type" evidence="9">
    <location>
        <begin position="71"/>
        <end position="98"/>
    </location>
</feature>
<dbReference type="InterPro" id="IPR013087">
    <property type="entry name" value="Znf_C2H2_type"/>
</dbReference>
<dbReference type="Gene3D" id="3.30.160.60">
    <property type="entry name" value="Classic Zinc Finger"/>
    <property type="match status" value="2"/>
</dbReference>
<dbReference type="AlphaFoldDB" id="A0A067MFR8"/>
<dbReference type="HOGENOM" id="CLU_1815491_0_0_1"/>
<evidence type="ECO:0000256" key="5">
    <source>
        <dbReference type="ARBA" id="ARBA00022833"/>
    </source>
</evidence>
<evidence type="ECO:0000256" key="6">
    <source>
        <dbReference type="ARBA" id="ARBA00023242"/>
    </source>
</evidence>
<evidence type="ECO:0000256" key="8">
    <source>
        <dbReference type="SAM" id="MobiDB-lite"/>
    </source>
</evidence>
<dbReference type="STRING" id="930990.A0A067MFR8"/>
<evidence type="ECO:0000256" key="1">
    <source>
        <dbReference type="ARBA" id="ARBA00004123"/>
    </source>
</evidence>
<dbReference type="GO" id="GO:0000978">
    <property type="term" value="F:RNA polymerase II cis-regulatory region sequence-specific DNA binding"/>
    <property type="evidence" value="ECO:0007669"/>
    <property type="project" value="TreeGrafter"/>
</dbReference>
<feature type="domain" description="C2H2-type" evidence="9">
    <location>
        <begin position="40"/>
        <end position="70"/>
    </location>
</feature>
<organism evidence="10 11">
    <name type="scientific">Botryobasidium botryosum (strain FD-172 SS1)</name>
    <dbReference type="NCBI Taxonomy" id="930990"/>
    <lineage>
        <taxon>Eukaryota</taxon>
        <taxon>Fungi</taxon>
        <taxon>Dikarya</taxon>
        <taxon>Basidiomycota</taxon>
        <taxon>Agaricomycotina</taxon>
        <taxon>Agaricomycetes</taxon>
        <taxon>Cantharellales</taxon>
        <taxon>Botryobasidiaceae</taxon>
        <taxon>Botryobasidium</taxon>
    </lineage>
</organism>
<dbReference type="GO" id="GO:0000981">
    <property type="term" value="F:DNA-binding transcription factor activity, RNA polymerase II-specific"/>
    <property type="evidence" value="ECO:0007669"/>
    <property type="project" value="TreeGrafter"/>
</dbReference>
<dbReference type="PANTHER" id="PTHR24388:SF54">
    <property type="entry name" value="PROTEIN ESCARGOT"/>
    <property type="match status" value="1"/>
</dbReference>
<evidence type="ECO:0000256" key="3">
    <source>
        <dbReference type="ARBA" id="ARBA00022737"/>
    </source>
</evidence>
<name>A0A067MFR8_BOTB1</name>
<dbReference type="OrthoDB" id="5428132at2759"/>
<accession>A0A067MFR8</accession>
<protein>
    <recommendedName>
        <fullName evidence="9">C2H2-type domain-containing protein</fullName>
    </recommendedName>
</protein>
<dbReference type="PANTHER" id="PTHR24388">
    <property type="entry name" value="ZINC FINGER PROTEIN"/>
    <property type="match status" value="1"/>
</dbReference>
<keyword evidence="4 7" id="KW-0863">Zinc-finger</keyword>
<comment type="subcellular location">
    <subcellularLocation>
        <location evidence="1">Nucleus</location>
    </subcellularLocation>
</comment>
<dbReference type="InterPro" id="IPR050527">
    <property type="entry name" value="Snail/Krueppel_Znf"/>
</dbReference>
<dbReference type="GO" id="GO:0008270">
    <property type="term" value="F:zinc ion binding"/>
    <property type="evidence" value="ECO:0007669"/>
    <property type="project" value="UniProtKB-KW"/>
</dbReference>
<dbReference type="PROSITE" id="PS00028">
    <property type="entry name" value="ZINC_FINGER_C2H2_1"/>
    <property type="match status" value="1"/>
</dbReference>
<dbReference type="EMBL" id="KL198068">
    <property type="protein sequence ID" value="KDQ10406.1"/>
    <property type="molecule type" value="Genomic_DNA"/>
</dbReference>
<keyword evidence="6" id="KW-0539">Nucleus</keyword>
<dbReference type="PROSITE" id="PS50157">
    <property type="entry name" value="ZINC_FINGER_C2H2_2"/>
    <property type="match status" value="3"/>
</dbReference>
<evidence type="ECO:0000313" key="11">
    <source>
        <dbReference type="Proteomes" id="UP000027195"/>
    </source>
</evidence>
<dbReference type="SUPFAM" id="SSF57667">
    <property type="entry name" value="beta-beta-alpha zinc fingers"/>
    <property type="match status" value="2"/>
</dbReference>
<reference evidence="11" key="1">
    <citation type="journal article" date="2014" name="Proc. Natl. Acad. Sci. U.S.A.">
        <title>Extensive sampling of basidiomycete genomes demonstrates inadequacy of the white-rot/brown-rot paradigm for wood decay fungi.</title>
        <authorList>
            <person name="Riley R."/>
            <person name="Salamov A.A."/>
            <person name="Brown D.W."/>
            <person name="Nagy L.G."/>
            <person name="Floudas D."/>
            <person name="Held B.W."/>
            <person name="Levasseur A."/>
            <person name="Lombard V."/>
            <person name="Morin E."/>
            <person name="Otillar R."/>
            <person name="Lindquist E.A."/>
            <person name="Sun H."/>
            <person name="LaButti K.M."/>
            <person name="Schmutz J."/>
            <person name="Jabbour D."/>
            <person name="Luo H."/>
            <person name="Baker S.E."/>
            <person name="Pisabarro A.G."/>
            <person name="Walton J.D."/>
            <person name="Blanchette R.A."/>
            <person name="Henrissat B."/>
            <person name="Martin F."/>
            <person name="Cullen D."/>
            <person name="Hibbett D.S."/>
            <person name="Grigoriev I.V."/>
        </authorList>
    </citation>
    <scope>NUCLEOTIDE SEQUENCE [LARGE SCALE GENOMIC DNA]</scope>
    <source>
        <strain evidence="11">FD-172 SS1</strain>
    </source>
</reference>
<keyword evidence="5" id="KW-0862">Zinc</keyword>
<dbReference type="GO" id="GO:0005634">
    <property type="term" value="C:nucleus"/>
    <property type="evidence" value="ECO:0007669"/>
    <property type="project" value="UniProtKB-SubCell"/>
</dbReference>
<gene>
    <name evidence="10" type="ORF">BOTBODRAFT_495933</name>
</gene>
<dbReference type="InParanoid" id="A0A067MFR8"/>
<dbReference type="SMART" id="SM00355">
    <property type="entry name" value="ZnF_C2H2"/>
    <property type="match status" value="3"/>
</dbReference>
<evidence type="ECO:0000313" key="10">
    <source>
        <dbReference type="EMBL" id="KDQ10406.1"/>
    </source>
</evidence>
<feature type="compositionally biased region" description="Polar residues" evidence="8">
    <location>
        <begin position="111"/>
        <end position="129"/>
    </location>
</feature>
<feature type="domain" description="C2H2-type" evidence="9">
    <location>
        <begin position="11"/>
        <end position="33"/>
    </location>
</feature>
<dbReference type="InterPro" id="IPR036236">
    <property type="entry name" value="Znf_C2H2_sf"/>
</dbReference>
<sequence>MSSSRSDELSHCCSICGAIFGRKGHLTRHFQTHDPNLIKFPCGKEGCTYSATQISNLTAHRNSRHSADRPFECTRCHRQFKLKPQLQKHEQSCRASSPDTIIKIEEEETEGMSNLRTEGSGSQVPSSHQEFLKRSPSPETPA</sequence>
<feature type="region of interest" description="Disordered" evidence="8">
    <location>
        <begin position="107"/>
        <end position="142"/>
    </location>
</feature>